<evidence type="ECO:0000256" key="11">
    <source>
        <dbReference type="ARBA" id="ARBA00029498"/>
    </source>
</evidence>
<dbReference type="OMA" id="DERFIHI"/>
<reference evidence="13" key="2">
    <citation type="submission" date="2015-02" db="UniProtKB">
        <authorList>
            <consortium name="EnsemblMetazoa"/>
        </authorList>
    </citation>
    <scope>IDENTIFICATION</scope>
</reference>
<evidence type="ECO:0000313" key="14">
    <source>
        <dbReference type="Proteomes" id="UP000014500"/>
    </source>
</evidence>
<keyword evidence="10 12" id="KW-0687">Ribonucleoprotein</keyword>
<dbReference type="InterPro" id="IPR011990">
    <property type="entry name" value="TPR-like_helical_dom_sf"/>
</dbReference>
<evidence type="ECO:0000256" key="3">
    <source>
        <dbReference type="ARBA" id="ARBA00004604"/>
    </source>
</evidence>
<dbReference type="InterPro" id="IPR026258">
    <property type="entry name" value="SRP68"/>
</dbReference>
<evidence type="ECO:0000256" key="8">
    <source>
        <dbReference type="ARBA" id="ARBA00023135"/>
    </source>
</evidence>
<dbReference type="SUPFAM" id="SSF48452">
    <property type="entry name" value="TPR-like"/>
    <property type="match status" value="1"/>
</dbReference>
<dbReference type="eggNOG" id="KOG2460">
    <property type="taxonomic scope" value="Eukaryota"/>
</dbReference>
<evidence type="ECO:0000256" key="6">
    <source>
        <dbReference type="ARBA" id="ARBA00022824"/>
    </source>
</evidence>
<proteinExistence type="inferred from homology"/>
<keyword evidence="8 12" id="KW-0733">Signal recognition particle</keyword>
<dbReference type="STRING" id="126957.T1J1Y0"/>
<evidence type="ECO:0000256" key="10">
    <source>
        <dbReference type="ARBA" id="ARBA00023274"/>
    </source>
</evidence>
<evidence type="ECO:0000256" key="2">
    <source>
        <dbReference type="ARBA" id="ARBA00004496"/>
    </source>
</evidence>
<evidence type="ECO:0000256" key="1">
    <source>
        <dbReference type="ARBA" id="ARBA00004240"/>
    </source>
</evidence>
<dbReference type="GO" id="GO:0005730">
    <property type="term" value="C:nucleolus"/>
    <property type="evidence" value="ECO:0007669"/>
    <property type="project" value="UniProtKB-SubCell"/>
</dbReference>
<dbReference type="PANTHER" id="PTHR12860">
    <property type="entry name" value="SIGNAL RECOGNITION PARTICLE 68 KDA PROTEIN"/>
    <property type="match status" value="1"/>
</dbReference>
<evidence type="ECO:0000256" key="4">
    <source>
        <dbReference type="ARBA" id="ARBA00009352"/>
    </source>
</evidence>
<comment type="similarity">
    <text evidence="4 12">Belongs to the SRP68 family.</text>
</comment>
<accession>T1J1Y0</accession>
<keyword evidence="5 12" id="KW-0963">Cytoplasm</keyword>
<keyword evidence="7 12" id="KW-0694">RNA-binding</keyword>
<dbReference type="Pfam" id="PF16969">
    <property type="entry name" value="SRP68"/>
    <property type="match status" value="1"/>
</dbReference>
<evidence type="ECO:0000256" key="7">
    <source>
        <dbReference type="ARBA" id="ARBA00022884"/>
    </source>
</evidence>
<dbReference type="PhylomeDB" id="T1J1Y0"/>
<protein>
    <recommendedName>
        <fullName evidence="11 12">Signal recognition particle subunit SRP68</fullName>
        <shortName evidence="12">SRP68</shortName>
    </recommendedName>
</protein>
<dbReference type="GO" id="GO:0005786">
    <property type="term" value="C:signal recognition particle, endoplasmic reticulum targeting"/>
    <property type="evidence" value="ECO:0007669"/>
    <property type="project" value="UniProtKB-KW"/>
</dbReference>
<dbReference type="AlphaFoldDB" id="T1J1Y0"/>
<evidence type="ECO:0000313" key="13">
    <source>
        <dbReference type="EnsemblMetazoa" id="SMAR007554-PA"/>
    </source>
</evidence>
<name>T1J1Y0_STRMM</name>
<evidence type="ECO:0000256" key="9">
    <source>
        <dbReference type="ARBA" id="ARBA00023242"/>
    </source>
</evidence>
<comment type="function">
    <text evidence="12">Component of the signal recognition particle (SRP) complex, a ribonucleoprotein complex that mediates the cotranslational targeting of secretory and membrane proteins to the endoplasmic reticulum (ER). The SRP complex interacts with the signal sequence in nascent secretory and membrane proteins and directs them to the membrane of the ER.</text>
</comment>
<dbReference type="GO" id="GO:0005783">
    <property type="term" value="C:endoplasmic reticulum"/>
    <property type="evidence" value="ECO:0007669"/>
    <property type="project" value="UniProtKB-SubCell"/>
</dbReference>
<organism evidence="13 14">
    <name type="scientific">Strigamia maritima</name>
    <name type="common">European centipede</name>
    <name type="synonym">Geophilus maritimus</name>
    <dbReference type="NCBI Taxonomy" id="126957"/>
    <lineage>
        <taxon>Eukaryota</taxon>
        <taxon>Metazoa</taxon>
        <taxon>Ecdysozoa</taxon>
        <taxon>Arthropoda</taxon>
        <taxon>Myriapoda</taxon>
        <taxon>Chilopoda</taxon>
        <taxon>Pleurostigmophora</taxon>
        <taxon>Geophilomorpha</taxon>
        <taxon>Linotaeniidae</taxon>
        <taxon>Strigamia</taxon>
    </lineage>
</organism>
<sequence>MAADEEIVVSANRIQISTEHTKLSVGNIKQTLTLEILPIIKDAQMQHGLRHGDYQRYRSYCTRRLRRLRKTLHFMQGNRHRFQGKKITEEMLRDVKYLYIPLVMAERAWSFAMQLKQEANTELRKRFHLMGRMQKAAKHTEELERLCESNKCDARTKLEAQAYAAWMKGTLQFELQQWQFAMDDFEKALTIYEKLSSALSEEEQILYHQRIDEIKPNIRYCSYNIGDQSAINDLKQMRRAVGEDILASKLDALIAQTREKQAATLSEVSWRGRTIPVKHEKVRVFLLNVQESEHEVQRANTLESKISVYESLLMECKDAIQVLRDELKNDPNFKLKTIEGPISSLHFLHSYVVYIRLSKTIERNLLMIRGVKQQQMGSGDRAPDAKKANKPQELIRLYETIVQNYSEILQLPGVSEDTEFTQTLVARITAFKALRSYNIAQLFATNKKWLEAIALYERVQAYCKQALQNKNLLEKDLTCEVEDILKAVEGQKYSAHALSILGTDDVPEQTEKVTAIVKKKPLYERLDEYYEDQNLVSKQPNIAPFPPDFKAVACKPLFFDLALNHVEFPSFNDRVEQKKGVGLTGMVKGWLWGGGNKK</sequence>
<dbReference type="GO" id="GO:0008312">
    <property type="term" value="F:7S RNA binding"/>
    <property type="evidence" value="ECO:0007669"/>
    <property type="project" value="InterPro"/>
</dbReference>
<dbReference type="InterPro" id="IPR038253">
    <property type="entry name" value="SRP68_N_sf"/>
</dbReference>
<reference evidence="14" key="1">
    <citation type="submission" date="2011-05" db="EMBL/GenBank/DDBJ databases">
        <authorList>
            <person name="Richards S.R."/>
            <person name="Qu J."/>
            <person name="Jiang H."/>
            <person name="Jhangiani S.N."/>
            <person name="Agravi P."/>
            <person name="Goodspeed R."/>
            <person name="Gross S."/>
            <person name="Mandapat C."/>
            <person name="Jackson L."/>
            <person name="Mathew T."/>
            <person name="Pu L."/>
            <person name="Thornton R."/>
            <person name="Saada N."/>
            <person name="Wilczek-Boney K.B."/>
            <person name="Lee S."/>
            <person name="Kovar C."/>
            <person name="Wu Y."/>
            <person name="Scherer S.E."/>
            <person name="Worley K.C."/>
            <person name="Muzny D.M."/>
            <person name="Gibbs R."/>
        </authorList>
    </citation>
    <scope>NUCLEOTIDE SEQUENCE</scope>
    <source>
        <strain evidence="14">Brora</strain>
    </source>
</reference>
<keyword evidence="6" id="KW-0256">Endoplasmic reticulum</keyword>
<keyword evidence="14" id="KW-1185">Reference proteome</keyword>
<dbReference type="CDD" id="cd15481">
    <property type="entry name" value="SRP68-RBD"/>
    <property type="match status" value="1"/>
</dbReference>
<dbReference type="FunFam" id="1.10.3450.40:FF:000001">
    <property type="entry name" value="Signal recognition particle subunit SRP68"/>
    <property type="match status" value="1"/>
</dbReference>
<dbReference type="InterPro" id="IPR034652">
    <property type="entry name" value="SRP68-RBD"/>
</dbReference>
<evidence type="ECO:0000256" key="5">
    <source>
        <dbReference type="ARBA" id="ARBA00022490"/>
    </source>
</evidence>
<dbReference type="GO" id="GO:0005829">
    <property type="term" value="C:cytosol"/>
    <property type="evidence" value="ECO:0007669"/>
    <property type="project" value="UniProtKB-ARBA"/>
</dbReference>
<dbReference type="PANTHER" id="PTHR12860:SF0">
    <property type="entry name" value="SIGNAL RECOGNITION PARTICLE SUBUNIT SRP68"/>
    <property type="match status" value="1"/>
</dbReference>
<dbReference type="GO" id="GO:0030942">
    <property type="term" value="F:endoplasmic reticulum signal peptide binding"/>
    <property type="evidence" value="ECO:0007669"/>
    <property type="project" value="InterPro"/>
</dbReference>
<dbReference type="EnsemblMetazoa" id="SMAR007554-RA">
    <property type="protein sequence ID" value="SMAR007554-PA"/>
    <property type="gene ID" value="SMAR007554"/>
</dbReference>
<dbReference type="PIRSF" id="PIRSF038995">
    <property type="entry name" value="SRP68"/>
    <property type="match status" value="1"/>
</dbReference>
<dbReference type="Proteomes" id="UP000014500">
    <property type="component" value="Unassembled WGS sequence"/>
</dbReference>
<comment type="subcellular location">
    <subcellularLocation>
        <location evidence="2 12">Cytoplasm</location>
    </subcellularLocation>
    <subcellularLocation>
        <location evidence="1">Endoplasmic reticulum</location>
    </subcellularLocation>
    <subcellularLocation>
        <location evidence="3">Nucleus</location>
        <location evidence="3">Nucleolus</location>
    </subcellularLocation>
</comment>
<dbReference type="EMBL" id="JH431790">
    <property type="status" value="NOT_ANNOTATED_CDS"/>
    <property type="molecule type" value="Genomic_DNA"/>
</dbReference>
<dbReference type="GO" id="GO:0005047">
    <property type="term" value="F:signal recognition particle binding"/>
    <property type="evidence" value="ECO:0007669"/>
    <property type="project" value="InterPro"/>
</dbReference>
<dbReference type="HOGENOM" id="CLU_018649_0_1_1"/>
<dbReference type="Gene3D" id="1.10.3450.40">
    <property type="entry name" value="Signal recognition particle, SRP68 subunit, RNA-binding domain"/>
    <property type="match status" value="1"/>
</dbReference>
<keyword evidence="9" id="KW-0539">Nucleus</keyword>
<evidence type="ECO:0000256" key="12">
    <source>
        <dbReference type="PIRNR" id="PIRNR038995"/>
    </source>
</evidence>
<dbReference type="GO" id="GO:0006614">
    <property type="term" value="P:SRP-dependent cotranslational protein targeting to membrane"/>
    <property type="evidence" value="ECO:0007669"/>
    <property type="project" value="InterPro"/>
</dbReference>